<keyword evidence="2" id="KW-1185">Reference proteome</keyword>
<reference evidence="1" key="1">
    <citation type="submission" date="2020-02" db="EMBL/GenBank/DDBJ databases">
        <authorList>
            <person name="Palmer J.M."/>
        </authorList>
    </citation>
    <scope>NUCLEOTIDE SEQUENCE</scope>
    <source>
        <strain evidence="1">EPUS1.4</strain>
        <tissue evidence="1">Thallus</tissue>
    </source>
</reference>
<gene>
    <name evidence="1" type="ORF">GJ744_000323</name>
</gene>
<name>A0A8H7EAJ2_9EURO</name>
<proteinExistence type="predicted"/>
<dbReference type="EMBL" id="JAACFV010000010">
    <property type="protein sequence ID" value="KAF7512756.1"/>
    <property type="molecule type" value="Genomic_DNA"/>
</dbReference>
<accession>A0A8H7EAJ2</accession>
<protein>
    <submittedName>
        <fullName evidence="1">Uncharacterized protein</fullName>
    </submittedName>
</protein>
<dbReference type="AlphaFoldDB" id="A0A8H7EAJ2"/>
<evidence type="ECO:0000313" key="1">
    <source>
        <dbReference type="EMBL" id="KAF7512756.1"/>
    </source>
</evidence>
<sequence length="69" mass="7808">MLIWNLNKGFRLTISRRQGYLKSDCCSRIMTLNRGNAIPDKEAPQFRDRAVAVSGVYLGSESEDRTTLS</sequence>
<comment type="caution">
    <text evidence="1">The sequence shown here is derived from an EMBL/GenBank/DDBJ whole genome shotgun (WGS) entry which is preliminary data.</text>
</comment>
<organism evidence="1 2">
    <name type="scientific">Endocarpon pusillum</name>
    <dbReference type="NCBI Taxonomy" id="364733"/>
    <lineage>
        <taxon>Eukaryota</taxon>
        <taxon>Fungi</taxon>
        <taxon>Dikarya</taxon>
        <taxon>Ascomycota</taxon>
        <taxon>Pezizomycotina</taxon>
        <taxon>Eurotiomycetes</taxon>
        <taxon>Chaetothyriomycetidae</taxon>
        <taxon>Verrucariales</taxon>
        <taxon>Verrucariaceae</taxon>
        <taxon>Endocarpon</taxon>
    </lineage>
</organism>
<dbReference type="Proteomes" id="UP000606974">
    <property type="component" value="Unassembled WGS sequence"/>
</dbReference>
<evidence type="ECO:0000313" key="2">
    <source>
        <dbReference type="Proteomes" id="UP000606974"/>
    </source>
</evidence>